<sequence length="546" mass="60586">MKDHSQDTALPRFTKLEAFDPHRADFVCKHEANVNPPISSEAEALFQQALMLDNHDLWPQQRDYAKVATLYEQAMILGHWKAQFNLAGLYLRGIGLSQDIEKAITLTEDLMRKGVPAAWDNMGAYYMGGVGPLEQDATVAYAFWQKAADMGSMAAQTYIGAKLLAASDQPPEAWANRNVGMKMLECAYAQGDGRAGYELGLEYATLGISDKTKKEPALQYFQQAVKWGSAKAATRLFANFDRGPATASSVITEVDKSRSERYLVLANALERNPDLRFPNLDKILPLPPAKLPMWNGDKETLINAAKAVVPKPVTPPKPVPLSAGPRTGKAYIPEGWTLPSEPQTRVAAQYESTAASLDGYWIARLMHPMTDRHLAWNAAQVPLHYEKGELFDRSRPGLRDEDGRIQFHYLGQPVEQTVPVAATEHPFVIRGIGRYGDMPTLSRQCKGHFTCPLTGIWRAEVPQSHPSSSVFNQWYRQAYVTQGRHFPDPKEQHLDIGAHEVTWHWLGNANDMRGDLEYVSLGAPEAGADTHGDTTSSSPHNKGRDA</sequence>
<comment type="caution">
    <text evidence="1">The sequence shown here is derived from an EMBL/GenBank/DDBJ whole genome shotgun (WGS) entry which is preliminary data.</text>
</comment>
<gene>
    <name evidence="1" type="ORF">QPK29_022185</name>
</gene>
<dbReference type="Proteomes" id="UP001168096">
    <property type="component" value="Unassembled WGS sequence"/>
</dbReference>
<keyword evidence="2" id="KW-1185">Reference proteome</keyword>
<reference evidence="1" key="1">
    <citation type="submission" date="2024-11" db="EMBL/GenBank/DDBJ databases">
        <title>Description of Massilia orientalis sp. nov., isolated from rhizosphere soil of Ageratina adenophora.</title>
        <authorList>
            <person name="Wang Y."/>
        </authorList>
    </citation>
    <scope>NUCLEOTIDE SEQUENCE</scope>
    <source>
        <strain evidence="1">YIM B02787</strain>
    </source>
</reference>
<proteinExistence type="predicted"/>
<dbReference type="EMBL" id="JASNRB020000014">
    <property type="protein sequence ID" value="MFJ1470433.1"/>
    <property type="molecule type" value="Genomic_DNA"/>
</dbReference>
<protein>
    <submittedName>
        <fullName evidence="1">DUF6396 domain-containing protein</fullName>
    </submittedName>
</protein>
<evidence type="ECO:0000313" key="2">
    <source>
        <dbReference type="Proteomes" id="UP001168096"/>
    </source>
</evidence>
<accession>A0ACC7MGX5</accession>
<organism evidence="1 2">
    <name type="scientific">Massilia orientalis</name>
    <dbReference type="NCBI Taxonomy" id="3050128"/>
    <lineage>
        <taxon>Bacteria</taxon>
        <taxon>Pseudomonadati</taxon>
        <taxon>Pseudomonadota</taxon>
        <taxon>Betaproteobacteria</taxon>
        <taxon>Burkholderiales</taxon>
        <taxon>Oxalobacteraceae</taxon>
        <taxon>Telluria group</taxon>
        <taxon>Massilia</taxon>
    </lineage>
</organism>
<name>A0ACC7MGX5_9BURK</name>
<evidence type="ECO:0000313" key="1">
    <source>
        <dbReference type="EMBL" id="MFJ1470433.1"/>
    </source>
</evidence>